<dbReference type="Proteomes" id="UP000176604">
    <property type="component" value="Unassembled WGS sequence"/>
</dbReference>
<proteinExistence type="predicted"/>
<organism evidence="1 2">
    <name type="scientific">Candidatus Uhrbacteria bacterium RIFCSPHIGHO2_12_FULL_54_23</name>
    <dbReference type="NCBI Taxonomy" id="1802397"/>
    <lineage>
        <taxon>Bacteria</taxon>
        <taxon>Candidatus Uhriibacteriota</taxon>
    </lineage>
</organism>
<dbReference type="EMBL" id="MGEF01000060">
    <property type="protein sequence ID" value="OGL77376.1"/>
    <property type="molecule type" value="Genomic_DNA"/>
</dbReference>
<evidence type="ECO:0008006" key="3">
    <source>
        <dbReference type="Google" id="ProtNLM"/>
    </source>
</evidence>
<dbReference type="InterPro" id="IPR036583">
    <property type="entry name" value="23S_rRNA_IVS_sf"/>
</dbReference>
<name>A0A1F7UGG0_9BACT</name>
<dbReference type="Gene3D" id="1.20.1440.60">
    <property type="entry name" value="23S rRNA-intervening sequence"/>
    <property type="match status" value="1"/>
</dbReference>
<sequence>MTQAARSGKQNIAEGCSVGKTDLKGEIKLLNIARGSLKELLEDYHDYVRQHGLEVWSKDDPRARAMRQLAYGSDRTYMTYQTYLDDPEQAANAMITLINQTTYLLDQQLKAVHKQRGEKGLSMETHSQRIGRIFNAERKKQKEFDQWL</sequence>
<dbReference type="SUPFAM" id="SSF158446">
    <property type="entry name" value="IVS-encoded protein-like"/>
    <property type="match status" value="1"/>
</dbReference>
<evidence type="ECO:0000313" key="1">
    <source>
        <dbReference type="EMBL" id="OGL77376.1"/>
    </source>
</evidence>
<accession>A0A1F7UGG0</accession>
<dbReference type="STRING" id="1802397.A3J43_01460"/>
<dbReference type="AlphaFoldDB" id="A0A1F7UGG0"/>
<comment type="caution">
    <text evidence="1">The sequence shown here is derived from an EMBL/GenBank/DDBJ whole genome shotgun (WGS) entry which is preliminary data.</text>
</comment>
<evidence type="ECO:0000313" key="2">
    <source>
        <dbReference type="Proteomes" id="UP000176604"/>
    </source>
</evidence>
<reference evidence="1 2" key="1">
    <citation type="journal article" date="2016" name="Nat. Commun.">
        <title>Thousands of microbial genomes shed light on interconnected biogeochemical processes in an aquifer system.</title>
        <authorList>
            <person name="Anantharaman K."/>
            <person name="Brown C.T."/>
            <person name="Hug L.A."/>
            <person name="Sharon I."/>
            <person name="Castelle C.J."/>
            <person name="Probst A.J."/>
            <person name="Thomas B.C."/>
            <person name="Singh A."/>
            <person name="Wilkins M.J."/>
            <person name="Karaoz U."/>
            <person name="Brodie E.L."/>
            <person name="Williams K.H."/>
            <person name="Hubbard S.S."/>
            <person name="Banfield J.F."/>
        </authorList>
    </citation>
    <scope>NUCLEOTIDE SEQUENCE [LARGE SCALE GENOMIC DNA]</scope>
</reference>
<gene>
    <name evidence="1" type="ORF">A3J43_01460</name>
</gene>
<protein>
    <recommendedName>
        <fullName evidence="3">Four helix bundle protein</fullName>
    </recommendedName>
</protein>